<dbReference type="RefSeq" id="WP_206573949.1">
    <property type="nucleotide sequence ID" value="NZ_JAFKCV010000005.1"/>
</dbReference>
<dbReference type="Proteomes" id="UP000664654">
    <property type="component" value="Unassembled WGS sequence"/>
</dbReference>
<organism evidence="8 9">
    <name type="scientific">Bowmanella dokdonensis</name>
    <dbReference type="NCBI Taxonomy" id="751969"/>
    <lineage>
        <taxon>Bacteria</taxon>
        <taxon>Pseudomonadati</taxon>
        <taxon>Pseudomonadota</taxon>
        <taxon>Gammaproteobacteria</taxon>
        <taxon>Alteromonadales</taxon>
        <taxon>Alteromonadaceae</taxon>
        <taxon>Bowmanella</taxon>
    </lineage>
</organism>
<evidence type="ECO:0000313" key="8">
    <source>
        <dbReference type="EMBL" id="MBN7825843.1"/>
    </source>
</evidence>
<evidence type="ECO:0000259" key="7">
    <source>
        <dbReference type="SMART" id="SM01144"/>
    </source>
</evidence>
<dbReference type="InterPro" id="IPR005636">
    <property type="entry name" value="DTW"/>
</dbReference>
<comment type="similarity">
    <text evidence="5">Belongs to the TDD superfamily. DTWD2 family.</text>
</comment>
<evidence type="ECO:0000256" key="2">
    <source>
        <dbReference type="ARBA" id="ARBA00022679"/>
    </source>
</evidence>
<comment type="caution">
    <text evidence="8">The sequence shown here is derived from an EMBL/GenBank/DDBJ whole genome shotgun (WGS) entry which is preliminary data.</text>
</comment>
<dbReference type="AlphaFoldDB" id="A0A939DN46"/>
<proteinExistence type="inferred from homology"/>
<gene>
    <name evidence="8" type="ORF">J0A66_11455</name>
</gene>
<evidence type="ECO:0000313" key="9">
    <source>
        <dbReference type="Proteomes" id="UP000664654"/>
    </source>
</evidence>
<keyword evidence="2" id="KW-0808">Transferase</keyword>
<keyword evidence="9" id="KW-1185">Reference proteome</keyword>
<keyword evidence="4" id="KW-0819">tRNA processing</keyword>
<name>A0A939DN46_9ALTE</name>
<evidence type="ECO:0000256" key="5">
    <source>
        <dbReference type="ARBA" id="ARBA00034489"/>
    </source>
</evidence>
<keyword evidence="3" id="KW-0949">S-adenosyl-L-methionine</keyword>
<evidence type="ECO:0000256" key="6">
    <source>
        <dbReference type="SAM" id="MobiDB-lite"/>
    </source>
</evidence>
<evidence type="ECO:0000256" key="3">
    <source>
        <dbReference type="ARBA" id="ARBA00022691"/>
    </source>
</evidence>
<reference evidence="8" key="1">
    <citation type="submission" date="2021-03" db="EMBL/GenBank/DDBJ databases">
        <title>novel species isolated from a fishpond in China.</title>
        <authorList>
            <person name="Lu H."/>
            <person name="Cai Z."/>
        </authorList>
    </citation>
    <scope>NUCLEOTIDE SEQUENCE</scope>
    <source>
        <strain evidence="8">JCM 30855</strain>
    </source>
</reference>
<protein>
    <recommendedName>
        <fullName evidence="1">tRNA-uridine aminocarboxypropyltransferase</fullName>
        <ecNumber evidence="1">2.5.1.25</ecNumber>
    </recommendedName>
</protein>
<dbReference type="EC" id="2.5.1.25" evidence="1"/>
<feature type="domain" description="DTW" evidence="7">
    <location>
        <begin position="3"/>
        <end position="189"/>
    </location>
</feature>
<dbReference type="InterPro" id="IPR039262">
    <property type="entry name" value="DTWD2/TAPT"/>
</dbReference>
<dbReference type="Pfam" id="PF03942">
    <property type="entry name" value="DTW"/>
    <property type="match status" value="1"/>
</dbReference>
<feature type="region of interest" description="Disordered" evidence="6">
    <location>
        <begin position="186"/>
        <end position="208"/>
    </location>
</feature>
<evidence type="ECO:0000256" key="1">
    <source>
        <dbReference type="ARBA" id="ARBA00012386"/>
    </source>
</evidence>
<dbReference type="GO" id="GO:0008033">
    <property type="term" value="P:tRNA processing"/>
    <property type="evidence" value="ECO:0007669"/>
    <property type="project" value="UniProtKB-KW"/>
</dbReference>
<evidence type="ECO:0000256" key="4">
    <source>
        <dbReference type="ARBA" id="ARBA00022694"/>
    </source>
</evidence>
<dbReference type="PANTHER" id="PTHR21392:SF0">
    <property type="entry name" value="TRNA-URIDINE AMINOCARBOXYPROPYLTRANSFERASE 2"/>
    <property type="match status" value="1"/>
</dbReference>
<dbReference type="GO" id="GO:0016432">
    <property type="term" value="F:tRNA-uridine aminocarboxypropyltransferase activity"/>
    <property type="evidence" value="ECO:0007669"/>
    <property type="project" value="UniProtKB-EC"/>
</dbReference>
<dbReference type="EMBL" id="JAFKCV010000005">
    <property type="protein sequence ID" value="MBN7825843.1"/>
    <property type="molecule type" value="Genomic_DNA"/>
</dbReference>
<sequence length="208" mass="23724">MSPRQYCAICRYPQSVCLCHLVRQLDNQTRLIVLQHPSEIRVAKNTLRLLALCLTRLDIVVGETPEDFMAVEHYCRQQPQHVAVLYPNPESAALEQSNSSRVLPKALILIDGTWRKAFRIWQLNTWLHGLRCYHLESPPASRYKRKARAEHQLSTLEAAAHALTLLESLDCDPLYQLQDERQRRLSARGNGLSGASSVLPKPRPQAGW</sequence>
<dbReference type="PANTHER" id="PTHR21392">
    <property type="entry name" value="TRNA-URIDINE AMINOCARBOXYPROPYLTRANSFERASE 2"/>
    <property type="match status" value="1"/>
</dbReference>
<dbReference type="SMART" id="SM01144">
    <property type="entry name" value="DTW"/>
    <property type="match status" value="1"/>
</dbReference>
<accession>A0A939DN46</accession>